<dbReference type="Gene3D" id="1.10.150.20">
    <property type="entry name" value="5' to 3' exonuclease, C-terminal subdomain"/>
    <property type="match status" value="1"/>
</dbReference>
<dbReference type="NCBIfam" id="NF005841">
    <property type="entry name" value="PRK07758.1"/>
    <property type="match status" value="1"/>
</dbReference>
<comment type="caution">
    <text evidence="1">The sequence shown here is derived from an EMBL/GenBank/DDBJ whole genome shotgun (WGS) entry which is preliminary data.</text>
</comment>
<evidence type="ECO:0000313" key="2">
    <source>
        <dbReference type="Proteomes" id="UP000323257"/>
    </source>
</evidence>
<dbReference type="Proteomes" id="UP000323257">
    <property type="component" value="Unassembled WGS sequence"/>
</dbReference>
<evidence type="ECO:0008006" key="3">
    <source>
        <dbReference type="Google" id="ProtNLM"/>
    </source>
</evidence>
<proteinExistence type="predicted"/>
<dbReference type="AlphaFoldDB" id="A0A5S5C7H6"/>
<keyword evidence="2" id="KW-1185">Reference proteome</keyword>
<organism evidence="1 2">
    <name type="scientific">Paenibacillus methanolicus</name>
    <dbReference type="NCBI Taxonomy" id="582686"/>
    <lineage>
        <taxon>Bacteria</taxon>
        <taxon>Bacillati</taxon>
        <taxon>Bacillota</taxon>
        <taxon>Bacilli</taxon>
        <taxon>Bacillales</taxon>
        <taxon>Paenibacillaceae</taxon>
        <taxon>Paenibacillus</taxon>
    </lineage>
</organism>
<dbReference type="SUPFAM" id="SSF47789">
    <property type="entry name" value="C-terminal domain of RNA polymerase alpha subunit"/>
    <property type="match status" value="1"/>
</dbReference>
<dbReference type="RefSeq" id="WP_148929813.1">
    <property type="nucleotide sequence ID" value="NZ_VNHS01000005.1"/>
</dbReference>
<gene>
    <name evidence="1" type="ORF">BCM02_105102</name>
</gene>
<dbReference type="OrthoDB" id="7950977at2"/>
<sequence>MSSTTGTLRTCDNGHHYYKSSDCPTCPICEQARKPDAGFLARLSAPARRSLEHHDVATLQQLSAYSEKEILSLHGMGPKSMPILRAALAESGLTFKPQ</sequence>
<dbReference type="EMBL" id="VNHS01000005">
    <property type="protein sequence ID" value="TYP74558.1"/>
    <property type="molecule type" value="Genomic_DNA"/>
</dbReference>
<accession>A0A5S5C7H6</accession>
<protein>
    <recommendedName>
        <fullName evidence="3">RNA polymerase alpha subunit</fullName>
    </recommendedName>
</protein>
<reference evidence="1 2" key="1">
    <citation type="submission" date="2019-07" db="EMBL/GenBank/DDBJ databases">
        <title>Genomic Encyclopedia of Type Strains, Phase III (KMG-III): the genomes of soil and plant-associated and newly described type strains.</title>
        <authorList>
            <person name="Whitman W."/>
        </authorList>
    </citation>
    <scope>NUCLEOTIDE SEQUENCE [LARGE SCALE GENOMIC DNA]</scope>
    <source>
        <strain evidence="1 2">BL24</strain>
    </source>
</reference>
<evidence type="ECO:0000313" key="1">
    <source>
        <dbReference type="EMBL" id="TYP74558.1"/>
    </source>
</evidence>
<name>A0A5S5C7H6_9BACL</name>